<reference evidence="5 6" key="1">
    <citation type="submission" date="2019-11" db="EMBL/GenBank/DDBJ databases">
        <title>Draft genome sequence of Blautia luti DSM 14534T, isolated from human stool.</title>
        <authorList>
            <person name="Ortiz R."/>
            <person name="Melis-Arcos F."/>
            <person name="Covarrubias P."/>
            <person name="Cardenas J.P."/>
            <person name="Perez-Donoso J."/>
            <person name="Almonacid D."/>
        </authorList>
    </citation>
    <scope>NUCLEOTIDE SEQUENCE [LARGE SCALE GENOMIC DNA]</scope>
    <source>
        <strain evidence="5 6">DSM 14534</strain>
    </source>
</reference>
<name>A0A844GNN3_9FIRM</name>
<keyword evidence="2" id="KW-0238">DNA-binding</keyword>
<dbReference type="Pfam" id="PF00196">
    <property type="entry name" value="GerE"/>
    <property type="match status" value="1"/>
</dbReference>
<dbReference type="SUPFAM" id="SSF52540">
    <property type="entry name" value="P-loop containing nucleoside triphosphate hydrolases"/>
    <property type="match status" value="1"/>
</dbReference>
<dbReference type="Pfam" id="PF25873">
    <property type="entry name" value="WHD_MalT"/>
    <property type="match status" value="1"/>
</dbReference>
<dbReference type="InterPro" id="IPR059106">
    <property type="entry name" value="WHD_MalT"/>
</dbReference>
<dbReference type="GO" id="GO:0003677">
    <property type="term" value="F:DNA binding"/>
    <property type="evidence" value="ECO:0007669"/>
    <property type="project" value="UniProtKB-KW"/>
</dbReference>
<dbReference type="InterPro" id="IPR016032">
    <property type="entry name" value="Sig_transdc_resp-reg_C-effctor"/>
</dbReference>
<dbReference type="Gene3D" id="1.10.10.10">
    <property type="entry name" value="Winged helix-like DNA-binding domain superfamily/Winged helix DNA-binding domain"/>
    <property type="match status" value="1"/>
</dbReference>
<dbReference type="Proteomes" id="UP000437824">
    <property type="component" value="Unassembled WGS sequence"/>
</dbReference>
<dbReference type="PANTHER" id="PTHR44688">
    <property type="entry name" value="DNA-BINDING TRANSCRIPTIONAL ACTIVATOR DEVR_DOSR"/>
    <property type="match status" value="1"/>
</dbReference>
<gene>
    <name evidence="5" type="ORF">GKZ57_08970</name>
</gene>
<evidence type="ECO:0000256" key="1">
    <source>
        <dbReference type="ARBA" id="ARBA00023015"/>
    </source>
</evidence>
<evidence type="ECO:0000259" key="4">
    <source>
        <dbReference type="PROSITE" id="PS50043"/>
    </source>
</evidence>
<evidence type="ECO:0000313" key="5">
    <source>
        <dbReference type="EMBL" id="MTD61395.1"/>
    </source>
</evidence>
<dbReference type="PANTHER" id="PTHR44688:SF16">
    <property type="entry name" value="DNA-BINDING TRANSCRIPTIONAL ACTIVATOR DEVR_DOSR"/>
    <property type="match status" value="1"/>
</dbReference>
<dbReference type="Gene3D" id="3.40.50.300">
    <property type="entry name" value="P-loop containing nucleotide triphosphate hydrolases"/>
    <property type="match status" value="1"/>
</dbReference>
<sequence>MKKTENSLNTIYIPERLQKLLSSISRYPMTVITAPMGYGKSTAVNWYLSQCMKTESAVSVRINVYSDNLSVFWKGIRNSFSRLGITLLNEYDCPADTASAEFIADDFIHSFQSDLSCYIFIDDFHLLKNKHIANFFGCLAKRLPENIHLILASRDRIFSDASLLLLGRNLYQINVDQLRLNRSEIGIYARRCGIMLNESSLEILSDSSEGWFSAVYLNLCVYLKEGEFANHRSDIYRMFAAAMILPLPEMQQEFLTVMGLADEFTDDMAREITRNPDTESILRILTEQNAFVKRLSDNRYRFHHMMKECAQQTFSTLDTKKQQIYLNRYGTWYEKHHMYLHALSAYRKSTDYDGVLRIIQKDAGILLSSLNPSAILELIEQCPVSFLKNHPLSVLVLMRNMFNWKKIPEMLKLKDLLMQGISEHPEITQNERENLLGECDLIMSFLMYNDIEQMSHFHRSAATRMSRPAISIQNKGGWTFGSPSVLLMFHREPGKLNRELNKMEDCMPYYYKVTNGHGYGAEHMMAAEAEFIKGHFVDAQIKLEEAWEKIAEKGQKSISLCGDFLSYRLAVCMNTNPETIINQRRRQLIQQHNIMWINIFDSICAYYYALTEEDKIPALFRRHQLSSVNFLAPGKPMMDMIENQVYLAQKEYARVIGRSERLLALCENMHYDMVSLHIRIQTAAAYEHLGKYVNAQRILKKAFVQAQPDNILMPFVENYEYLSCTYKQIAATGKNEFLMQIMELGQKYEEHLSNIRLQKSYPEIFQSLTEREQKIADMIAEHLSNKEIAEKMFLSEGTIKQYINQIYSKLQITGDIRNKRKQLIELFHQ</sequence>
<keyword evidence="3" id="KW-0804">Transcription</keyword>
<dbReference type="GO" id="GO:0006355">
    <property type="term" value="P:regulation of DNA-templated transcription"/>
    <property type="evidence" value="ECO:0007669"/>
    <property type="project" value="InterPro"/>
</dbReference>
<evidence type="ECO:0000313" key="6">
    <source>
        <dbReference type="Proteomes" id="UP000437824"/>
    </source>
</evidence>
<dbReference type="EMBL" id="WMBC01000006">
    <property type="protein sequence ID" value="MTD61395.1"/>
    <property type="molecule type" value="Genomic_DNA"/>
</dbReference>
<dbReference type="AlphaFoldDB" id="A0A844GNN3"/>
<dbReference type="CDD" id="cd06170">
    <property type="entry name" value="LuxR_C_like"/>
    <property type="match status" value="1"/>
</dbReference>
<dbReference type="PROSITE" id="PS50043">
    <property type="entry name" value="HTH_LUXR_2"/>
    <property type="match status" value="1"/>
</dbReference>
<organism evidence="5 6">
    <name type="scientific">Blautia luti DSM 14534 = JCM 17040</name>
    <dbReference type="NCBI Taxonomy" id="649762"/>
    <lineage>
        <taxon>Bacteria</taxon>
        <taxon>Bacillati</taxon>
        <taxon>Bacillota</taxon>
        <taxon>Clostridia</taxon>
        <taxon>Lachnospirales</taxon>
        <taxon>Lachnospiraceae</taxon>
        <taxon>Blautia</taxon>
    </lineage>
</organism>
<evidence type="ECO:0000256" key="2">
    <source>
        <dbReference type="ARBA" id="ARBA00023125"/>
    </source>
</evidence>
<dbReference type="PRINTS" id="PR00038">
    <property type="entry name" value="HTHLUXR"/>
</dbReference>
<dbReference type="SMART" id="SM00421">
    <property type="entry name" value="HTH_LUXR"/>
    <property type="match status" value="1"/>
</dbReference>
<dbReference type="SUPFAM" id="SSF46894">
    <property type="entry name" value="C-terminal effector domain of the bipartite response regulators"/>
    <property type="match status" value="1"/>
</dbReference>
<protein>
    <submittedName>
        <fullName evidence="5">LuxR family transcriptional regulator</fullName>
    </submittedName>
</protein>
<dbReference type="InterPro" id="IPR000792">
    <property type="entry name" value="Tscrpt_reg_LuxR_C"/>
</dbReference>
<comment type="caution">
    <text evidence="5">The sequence shown here is derived from an EMBL/GenBank/DDBJ whole genome shotgun (WGS) entry which is preliminary data.</text>
</comment>
<dbReference type="InterPro" id="IPR036388">
    <property type="entry name" value="WH-like_DNA-bd_sf"/>
</dbReference>
<evidence type="ECO:0000256" key="3">
    <source>
        <dbReference type="ARBA" id="ARBA00023163"/>
    </source>
</evidence>
<accession>A0A844GNN3</accession>
<feature type="domain" description="HTH luxR-type" evidence="4">
    <location>
        <begin position="761"/>
        <end position="829"/>
    </location>
</feature>
<keyword evidence="1" id="KW-0805">Transcription regulation</keyword>
<proteinExistence type="predicted"/>
<dbReference type="InterPro" id="IPR027417">
    <property type="entry name" value="P-loop_NTPase"/>
</dbReference>